<keyword evidence="4" id="KW-1185">Reference proteome</keyword>
<dbReference type="PANTHER" id="PTHR43762:SF1">
    <property type="entry name" value="D-ARABINONO-1,4-LACTONE OXIDASE"/>
    <property type="match status" value="1"/>
</dbReference>
<comment type="caution">
    <text evidence="3">The sequence shown here is derived from an EMBL/GenBank/DDBJ whole genome shotgun (WGS) entry which is preliminary data.</text>
</comment>
<dbReference type="Pfam" id="PF04030">
    <property type="entry name" value="ALO"/>
    <property type="match status" value="1"/>
</dbReference>
<evidence type="ECO:0000313" key="4">
    <source>
        <dbReference type="Proteomes" id="UP000561011"/>
    </source>
</evidence>
<keyword evidence="1" id="KW-0560">Oxidoreductase</keyword>
<dbReference type="PANTHER" id="PTHR43762">
    <property type="entry name" value="L-GULONOLACTONE OXIDASE"/>
    <property type="match status" value="1"/>
</dbReference>
<dbReference type="Gene3D" id="3.30.465.10">
    <property type="match status" value="1"/>
</dbReference>
<dbReference type="PROSITE" id="PS51387">
    <property type="entry name" value="FAD_PCMH"/>
    <property type="match status" value="1"/>
</dbReference>
<name>A0A853EWI0_9MICO</name>
<feature type="domain" description="FAD-binding PCMH-type" evidence="2">
    <location>
        <begin position="22"/>
        <end position="226"/>
    </location>
</feature>
<dbReference type="InterPro" id="IPR016167">
    <property type="entry name" value="FAD-bd_PCMH_sub1"/>
</dbReference>
<dbReference type="GO" id="GO:0071949">
    <property type="term" value="F:FAD binding"/>
    <property type="evidence" value="ECO:0007669"/>
    <property type="project" value="InterPro"/>
</dbReference>
<dbReference type="RefSeq" id="WP_179914324.1">
    <property type="nucleotide sequence ID" value="NZ_JACBYE010000055.1"/>
</dbReference>
<dbReference type="GO" id="GO:0080049">
    <property type="term" value="F:L-gulono-1,4-lactone dehydrogenase activity"/>
    <property type="evidence" value="ECO:0007669"/>
    <property type="project" value="TreeGrafter"/>
</dbReference>
<reference evidence="3 4" key="1">
    <citation type="submission" date="2020-07" db="EMBL/GenBank/DDBJ databases">
        <title>MOT database genomes.</title>
        <authorList>
            <person name="Joseph S."/>
            <person name="Aduse-Opoku J."/>
            <person name="Hashim A."/>
            <person name="Wade W."/>
            <person name="Curtis M."/>
        </authorList>
    </citation>
    <scope>NUCLEOTIDE SEQUENCE [LARGE SCALE GENOMIC DNA]</scope>
    <source>
        <strain evidence="3 4">DSM 100099</strain>
    </source>
</reference>
<dbReference type="Gene3D" id="3.30.70.2530">
    <property type="match status" value="1"/>
</dbReference>
<dbReference type="InterPro" id="IPR016171">
    <property type="entry name" value="Vanillyl_alc_oxidase_C-sub2"/>
</dbReference>
<dbReference type="InterPro" id="IPR036318">
    <property type="entry name" value="FAD-bd_PCMH-like_sf"/>
</dbReference>
<dbReference type="Gene3D" id="1.10.45.10">
    <property type="entry name" value="Vanillyl-alcohol Oxidase, Chain A, domain 4"/>
    <property type="match status" value="1"/>
</dbReference>
<accession>A0A853EWI0</accession>
<dbReference type="GO" id="GO:0003885">
    <property type="term" value="F:D-arabinono-1,4-lactone oxidase activity"/>
    <property type="evidence" value="ECO:0007669"/>
    <property type="project" value="InterPro"/>
</dbReference>
<dbReference type="AlphaFoldDB" id="A0A853EWI0"/>
<dbReference type="Pfam" id="PF01565">
    <property type="entry name" value="FAD_binding_4"/>
    <property type="match status" value="1"/>
</dbReference>
<dbReference type="Gene3D" id="3.30.43.10">
    <property type="entry name" value="Uridine Diphospho-n-acetylenolpyruvylglucosamine Reductase, domain 2"/>
    <property type="match status" value="1"/>
</dbReference>
<dbReference type="InterPro" id="IPR006094">
    <property type="entry name" value="Oxid_FAD_bind_N"/>
</dbReference>
<evidence type="ECO:0000313" key="3">
    <source>
        <dbReference type="EMBL" id="NYS95096.1"/>
    </source>
</evidence>
<dbReference type="EMBL" id="JACBYE010000055">
    <property type="protein sequence ID" value="NYS95096.1"/>
    <property type="molecule type" value="Genomic_DNA"/>
</dbReference>
<organism evidence="3 4">
    <name type="scientific">Sanguibacter inulinus</name>
    <dbReference type="NCBI Taxonomy" id="60922"/>
    <lineage>
        <taxon>Bacteria</taxon>
        <taxon>Bacillati</taxon>
        <taxon>Actinomycetota</taxon>
        <taxon>Actinomycetes</taxon>
        <taxon>Micrococcales</taxon>
        <taxon>Sanguibacteraceae</taxon>
        <taxon>Sanguibacter</taxon>
    </lineage>
</organism>
<evidence type="ECO:0000256" key="1">
    <source>
        <dbReference type="ARBA" id="ARBA00023002"/>
    </source>
</evidence>
<dbReference type="Gene3D" id="3.30.70.2520">
    <property type="match status" value="1"/>
</dbReference>
<proteinExistence type="predicted"/>
<sequence>MVSVTDDVSTPTTIRSNWAGNLEYRAARLLRPTTLEEVREAVTAGGPVRAVGSRHCFNDIADTTGTHLSLESFEPVDASTLTVDTDAHGATTVTVSGGARYGDLATALYAHGYAVPNLASLPHISVAGAIATATHGSGVTNQGLGGAVVALEIVTATGEVLTVRRGDGAAETSGDAGSAAAAAAGSAGAAELDADTDSAPLPFDAAVVHLGALGVVTRVTLAVEPTFDVRQDVFVDLPWEAFERDAGAVLGAAYSVSVFTTWRDDAMDQVWLKSRVDEIETRPGGALALGEDFHGARRSPVPLHPLPGISAESCTEQLGVAGPAHERLAHFKMDFTPSNGDELQSEYIVPREHAVAAVAAVRALREQIVPLLQVTEIRTMAADGFWLSPSGAQDSVGIHFTWLQRQPEVEALLPVIEAALAPFDARPHWGKLFTTDAARLAELYPRLPELRALAARLDPEGVLRNDYLDRVLG</sequence>
<gene>
    <name evidence="3" type="ORF">HZZ10_16390</name>
</gene>
<dbReference type="InterPro" id="IPR016166">
    <property type="entry name" value="FAD-bd_PCMH"/>
</dbReference>
<evidence type="ECO:0000259" key="2">
    <source>
        <dbReference type="PROSITE" id="PS51387"/>
    </source>
</evidence>
<dbReference type="GO" id="GO:0016020">
    <property type="term" value="C:membrane"/>
    <property type="evidence" value="ECO:0007669"/>
    <property type="project" value="InterPro"/>
</dbReference>
<dbReference type="InterPro" id="IPR016169">
    <property type="entry name" value="FAD-bd_PCMH_sub2"/>
</dbReference>
<protein>
    <submittedName>
        <fullName evidence="3">FAD-binding protein</fullName>
    </submittedName>
</protein>
<dbReference type="Proteomes" id="UP000561011">
    <property type="component" value="Unassembled WGS sequence"/>
</dbReference>
<dbReference type="InterPro" id="IPR010031">
    <property type="entry name" value="FAD_lactone_oxidase-like"/>
</dbReference>
<dbReference type="SUPFAM" id="SSF56176">
    <property type="entry name" value="FAD-binding/transporter-associated domain-like"/>
    <property type="match status" value="1"/>
</dbReference>
<dbReference type="InterPro" id="IPR007173">
    <property type="entry name" value="ALO_C"/>
</dbReference>
<dbReference type="PIRSF" id="PIRSF000136">
    <property type="entry name" value="LGO_GLO"/>
    <property type="match status" value="1"/>
</dbReference>